<dbReference type="PROSITE" id="PS50089">
    <property type="entry name" value="ZF_RING_2"/>
    <property type="match status" value="1"/>
</dbReference>
<name>M2TLU2_COCH5</name>
<sequence>MPSRPNLPSRKTFIKDLMISVAPSSADNYCPIRKEEYDEKHLPTLLRPCGHIFGKQCIHSWFVEDINTCPLDRNQLFDPSTHDEKDEAGPSPPVGEASTQRNSARFSNARRSEGFRGRSRSMGYLLCLSGEIIAVDGYVTPNGCRRLVRDLWYQVGILFEHLLIHPDELDPLSVSDDEIRSSILDALPRGIHVDETAWSAMAHIARIMLNRHSEAYAERFDARMTVEDAISWGQDIWDVCGLDSTEE</sequence>
<dbReference type="OrthoDB" id="3946702at2759"/>
<evidence type="ECO:0000256" key="3">
    <source>
        <dbReference type="ARBA" id="ARBA00022771"/>
    </source>
</evidence>
<evidence type="ECO:0000256" key="4">
    <source>
        <dbReference type="ARBA" id="ARBA00022786"/>
    </source>
</evidence>
<dbReference type="OMA" id="LVRDLWY"/>
<evidence type="ECO:0000256" key="2">
    <source>
        <dbReference type="ARBA" id="ARBA00022723"/>
    </source>
</evidence>
<evidence type="ECO:0000313" key="10">
    <source>
        <dbReference type="Proteomes" id="UP000016936"/>
    </source>
</evidence>
<reference evidence="9 10" key="1">
    <citation type="journal article" date="2012" name="PLoS Pathog.">
        <title>Diverse lifestyles and strategies of plant pathogenesis encoded in the genomes of eighteen Dothideomycetes fungi.</title>
        <authorList>
            <person name="Ohm R.A."/>
            <person name="Feau N."/>
            <person name="Henrissat B."/>
            <person name="Schoch C.L."/>
            <person name="Horwitz B.A."/>
            <person name="Barry K.W."/>
            <person name="Condon B.J."/>
            <person name="Copeland A.C."/>
            <person name="Dhillon B."/>
            <person name="Glaser F."/>
            <person name="Hesse C.N."/>
            <person name="Kosti I."/>
            <person name="LaButti K."/>
            <person name="Lindquist E.A."/>
            <person name="Lucas S."/>
            <person name="Salamov A.A."/>
            <person name="Bradshaw R.E."/>
            <person name="Ciuffetti L."/>
            <person name="Hamelin R.C."/>
            <person name="Kema G.H.J."/>
            <person name="Lawrence C."/>
            <person name="Scott J.A."/>
            <person name="Spatafora J.W."/>
            <person name="Turgeon B.G."/>
            <person name="de Wit P.J.G.M."/>
            <person name="Zhong S."/>
            <person name="Goodwin S.B."/>
            <person name="Grigoriev I.V."/>
        </authorList>
    </citation>
    <scope>NUCLEOTIDE SEQUENCE [LARGE SCALE GENOMIC DNA]</scope>
    <source>
        <strain evidence="10">C5 / ATCC 48332 / race O</strain>
    </source>
</reference>
<dbReference type="Gene3D" id="3.30.40.10">
    <property type="entry name" value="Zinc/RING finger domain, C3HC4 (zinc finger)"/>
    <property type="match status" value="1"/>
</dbReference>
<dbReference type="Pfam" id="PF12678">
    <property type="entry name" value="zf-rbx1"/>
    <property type="match status" value="1"/>
</dbReference>
<evidence type="ECO:0000256" key="5">
    <source>
        <dbReference type="ARBA" id="ARBA00022833"/>
    </source>
</evidence>
<dbReference type="CDD" id="cd16448">
    <property type="entry name" value="RING-H2"/>
    <property type="match status" value="1"/>
</dbReference>
<dbReference type="InterPro" id="IPR013083">
    <property type="entry name" value="Znf_RING/FYVE/PHD"/>
</dbReference>
<comment type="pathway">
    <text evidence="1">Protein modification; protein ubiquitination.</text>
</comment>
<dbReference type="SUPFAM" id="SSF57850">
    <property type="entry name" value="RING/U-box"/>
    <property type="match status" value="1"/>
</dbReference>
<evidence type="ECO:0000256" key="6">
    <source>
        <dbReference type="PROSITE-ProRule" id="PRU00175"/>
    </source>
</evidence>
<keyword evidence="5" id="KW-0862">Zinc</keyword>
<evidence type="ECO:0000256" key="7">
    <source>
        <dbReference type="SAM" id="MobiDB-lite"/>
    </source>
</evidence>
<organism evidence="9 10">
    <name type="scientific">Cochliobolus heterostrophus (strain C5 / ATCC 48332 / race O)</name>
    <name type="common">Southern corn leaf blight fungus</name>
    <name type="synonym">Bipolaris maydis</name>
    <dbReference type="NCBI Taxonomy" id="701091"/>
    <lineage>
        <taxon>Eukaryota</taxon>
        <taxon>Fungi</taxon>
        <taxon>Dikarya</taxon>
        <taxon>Ascomycota</taxon>
        <taxon>Pezizomycotina</taxon>
        <taxon>Dothideomycetes</taxon>
        <taxon>Pleosporomycetidae</taxon>
        <taxon>Pleosporales</taxon>
        <taxon>Pleosporineae</taxon>
        <taxon>Pleosporaceae</taxon>
        <taxon>Bipolaris</taxon>
    </lineage>
</organism>
<dbReference type="eggNOG" id="ENOG502SC5Q">
    <property type="taxonomic scope" value="Eukaryota"/>
</dbReference>
<reference evidence="10" key="2">
    <citation type="journal article" date="2013" name="PLoS Genet.">
        <title>Comparative genome structure, secondary metabolite, and effector coding capacity across Cochliobolus pathogens.</title>
        <authorList>
            <person name="Condon B.J."/>
            <person name="Leng Y."/>
            <person name="Wu D."/>
            <person name="Bushley K.E."/>
            <person name="Ohm R.A."/>
            <person name="Otillar R."/>
            <person name="Martin J."/>
            <person name="Schackwitz W."/>
            <person name="Grimwood J."/>
            <person name="MohdZainudin N."/>
            <person name="Xue C."/>
            <person name="Wang R."/>
            <person name="Manning V.A."/>
            <person name="Dhillon B."/>
            <person name="Tu Z.J."/>
            <person name="Steffenson B.J."/>
            <person name="Salamov A."/>
            <person name="Sun H."/>
            <person name="Lowry S."/>
            <person name="LaButti K."/>
            <person name="Han J."/>
            <person name="Copeland A."/>
            <person name="Lindquist E."/>
            <person name="Barry K."/>
            <person name="Schmutz J."/>
            <person name="Baker S.E."/>
            <person name="Ciuffetti L.M."/>
            <person name="Grigoriev I.V."/>
            <person name="Zhong S."/>
            <person name="Turgeon B.G."/>
        </authorList>
    </citation>
    <scope>NUCLEOTIDE SEQUENCE [LARGE SCALE GENOMIC DNA]</scope>
    <source>
        <strain evidence="10">C5 / ATCC 48332 / race O</strain>
    </source>
</reference>
<feature type="domain" description="RING-type" evidence="8">
    <location>
        <begin position="30"/>
        <end position="73"/>
    </location>
</feature>
<dbReference type="AlphaFoldDB" id="M2TLU2"/>
<dbReference type="UniPathway" id="UPA00143"/>
<keyword evidence="3 6" id="KW-0863">Zinc-finger</keyword>
<dbReference type="InterPro" id="IPR024766">
    <property type="entry name" value="Znf_RING_H2"/>
</dbReference>
<dbReference type="GO" id="GO:0008270">
    <property type="term" value="F:zinc ion binding"/>
    <property type="evidence" value="ECO:0007669"/>
    <property type="project" value="UniProtKB-KW"/>
</dbReference>
<dbReference type="STRING" id="701091.M2TLU2"/>
<keyword evidence="2" id="KW-0479">Metal-binding</keyword>
<dbReference type="GO" id="GO:0051603">
    <property type="term" value="P:proteolysis involved in protein catabolic process"/>
    <property type="evidence" value="ECO:0007669"/>
    <property type="project" value="UniProtKB-ARBA"/>
</dbReference>
<dbReference type="GO" id="GO:0016567">
    <property type="term" value="P:protein ubiquitination"/>
    <property type="evidence" value="ECO:0007669"/>
    <property type="project" value="UniProtKB-UniPathway"/>
</dbReference>
<evidence type="ECO:0000313" key="9">
    <source>
        <dbReference type="EMBL" id="EMD87479.1"/>
    </source>
</evidence>
<dbReference type="InterPro" id="IPR001841">
    <property type="entry name" value="Znf_RING"/>
</dbReference>
<keyword evidence="4" id="KW-0833">Ubl conjugation pathway</keyword>
<protein>
    <recommendedName>
        <fullName evidence="8">RING-type domain-containing protein</fullName>
    </recommendedName>
</protein>
<dbReference type="EMBL" id="KB445582">
    <property type="protein sequence ID" value="EMD87479.1"/>
    <property type="molecule type" value="Genomic_DNA"/>
</dbReference>
<dbReference type="HOGENOM" id="CLU_1204673_0_0_1"/>
<feature type="region of interest" description="Disordered" evidence="7">
    <location>
        <begin position="77"/>
        <end position="112"/>
    </location>
</feature>
<dbReference type="Proteomes" id="UP000016936">
    <property type="component" value="Unassembled WGS sequence"/>
</dbReference>
<evidence type="ECO:0000259" key="8">
    <source>
        <dbReference type="PROSITE" id="PS50089"/>
    </source>
</evidence>
<proteinExistence type="predicted"/>
<evidence type="ECO:0000256" key="1">
    <source>
        <dbReference type="ARBA" id="ARBA00004906"/>
    </source>
</evidence>
<accession>M2TLU2</accession>
<gene>
    <name evidence="9" type="ORF">COCHEDRAFT_1113682</name>
</gene>
<keyword evidence="10" id="KW-1185">Reference proteome</keyword>